<gene>
    <name evidence="8" type="primary">atpFH</name>
    <name evidence="7" type="synonym">atpH</name>
    <name evidence="8" type="ORF">AXFE_18850</name>
</gene>
<evidence type="ECO:0000256" key="5">
    <source>
        <dbReference type="ARBA" id="ARBA00023136"/>
    </source>
</evidence>
<dbReference type="OrthoDB" id="5242917at2"/>
<evidence type="ECO:0000256" key="6">
    <source>
        <dbReference type="ARBA" id="ARBA00023310"/>
    </source>
</evidence>
<dbReference type="GO" id="GO:0005886">
    <property type="term" value="C:plasma membrane"/>
    <property type="evidence" value="ECO:0007669"/>
    <property type="project" value="UniProtKB-SubCell"/>
</dbReference>
<keyword evidence="7" id="KW-1003">Cell membrane</keyword>
<dbReference type="GO" id="GO:0045259">
    <property type="term" value="C:proton-transporting ATP synthase complex"/>
    <property type="evidence" value="ECO:0007669"/>
    <property type="project" value="UniProtKB-KW"/>
</dbReference>
<dbReference type="STRING" id="1280514.AXFE_18850"/>
<keyword evidence="3 7" id="KW-0375">Hydrogen ion transport</keyword>
<accession>A0A0D8HHI7</accession>
<dbReference type="RefSeq" id="WP_052605543.1">
    <property type="nucleotide sequence ID" value="NZ_JXYS01000060.1"/>
</dbReference>
<keyword evidence="9" id="KW-1185">Reference proteome</keyword>
<comment type="caution">
    <text evidence="8">The sequence shown here is derived from an EMBL/GenBank/DDBJ whole genome shotgun (WGS) entry which is preliminary data.</text>
</comment>
<comment type="similarity">
    <text evidence="7">Belongs to the ATPase delta chain family.</text>
</comment>
<dbReference type="Proteomes" id="UP000032360">
    <property type="component" value="Unassembled WGS sequence"/>
</dbReference>
<dbReference type="PANTHER" id="PTHR11910">
    <property type="entry name" value="ATP SYNTHASE DELTA CHAIN"/>
    <property type="match status" value="1"/>
</dbReference>
<dbReference type="EMBL" id="JXYS01000060">
    <property type="protein sequence ID" value="KJF17252.1"/>
    <property type="molecule type" value="Genomic_DNA"/>
</dbReference>
<evidence type="ECO:0000256" key="3">
    <source>
        <dbReference type="ARBA" id="ARBA00022781"/>
    </source>
</evidence>
<sequence>MREQLRGYAQGVKYLAQRGGVSNLDHQVVVLADFVHENAELREIVSDPSITSEVRGEIIADLFSDSLSEFAIAVARASFEIEEPGKVVEALIMLGQVLGEPLEAATGALTTTSRVRAYGRALLESMDGPGAIGAAEEMIFDFRNLVEANPKLRRALSGIGTNASQRVGIVDDLLGHGSDDTSQKFIEIMRFCASAGRIRDIVDVLDKIITIAAHLRNTKIAHVRVAKALDDQQLSLVTSALSRLSGAAIEIREVVDESVVGGVVAVVGDTIYDGSIRHRLEQLKGRMQMATATR</sequence>
<keyword evidence="5 7" id="KW-0472">Membrane</keyword>
<evidence type="ECO:0000256" key="7">
    <source>
        <dbReference type="HAMAP-Rule" id="MF_01416"/>
    </source>
</evidence>
<evidence type="ECO:0000313" key="8">
    <source>
        <dbReference type="EMBL" id="KJF17252.1"/>
    </source>
</evidence>
<dbReference type="PRINTS" id="PR00125">
    <property type="entry name" value="ATPASEDELTA"/>
</dbReference>
<proteinExistence type="inferred from homology"/>
<dbReference type="SUPFAM" id="SSF47928">
    <property type="entry name" value="N-terminal domain of the delta subunit of the F1F0-ATP synthase"/>
    <property type="match status" value="1"/>
</dbReference>
<protein>
    <recommendedName>
        <fullName evidence="7">ATP synthase subunit delta</fullName>
    </recommendedName>
    <alternativeName>
        <fullName evidence="7">ATP synthase F(1) sector subunit delta</fullName>
    </alternativeName>
    <alternativeName>
        <fullName evidence="7">F-type ATPase subunit delta</fullName>
        <shortName evidence="7">F-ATPase subunit delta</shortName>
    </alternativeName>
</protein>
<comment type="function">
    <text evidence="7">This protein is part of the stalk that links CF(0) to CF(1). It either transmits conformational changes from CF(0) to CF(1) or is implicated in proton conduction.</text>
</comment>
<evidence type="ECO:0000313" key="9">
    <source>
        <dbReference type="Proteomes" id="UP000032360"/>
    </source>
</evidence>
<evidence type="ECO:0000256" key="1">
    <source>
        <dbReference type="ARBA" id="ARBA00004370"/>
    </source>
</evidence>
<dbReference type="HAMAP" id="MF_01416">
    <property type="entry name" value="ATP_synth_delta_bact"/>
    <property type="match status" value="1"/>
</dbReference>
<comment type="function">
    <text evidence="7">F(1)F(0) ATP synthase produces ATP from ADP in the presence of a proton or sodium gradient. F-type ATPases consist of two structural domains, F(1) containing the extramembraneous catalytic core and F(0) containing the membrane proton channel, linked together by a central stalk and a peripheral stalk. During catalysis, ATP synthesis in the catalytic domain of F(1) is coupled via a rotary mechanism of the central stalk subunits to proton translocation.</text>
</comment>
<organism evidence="8 9">
    <name type="scientific">Acidithrix ferrooxidans</name>
    <dbReference type="NCBI Taxonomy" id="1280514"/>
    <lineage>
        <taxon>Bacteria</taxon>
        <taxon>Bacillati</taxon>
        <taxon>Actinomycetota</taxon>
        <taxon>Acidimicrobiia</taxon>
        <taxon>Acidimicrobiales</taxon>
        <taxon>Acidimicrobiaceae</taxon>
        <taxon>Acidithrix</taxon>
    </lineage>
</organism>
<dbReference type="Pfam" id="PF00213">
    <property type="entry name" value="OSCP"/>
    <property type="match status" value="1"/>
</dbReference>
<reference evidence="8 9" key="1">
    <citation type="submission" date="2015-01" db="EMBL/GenBank/DDBJ databases">
        <title>Draft genome of the acidophilic iron oxidizer Acidithrix ferrooxidans strain Py-F3.</title>
        <authorList>
            <person name="Poehlein A."/>
            <person name="Eisen S."/>
            <person name="Schloemann M."/>
            <person name="Johnson B.D."/>
            <person name="Daniel R."/>
            <person name="Muehling M."/>
        </authorList>
    </citation>
    <scope>NUCLEOTIDE SEQUENCE [LARGE SCALE GENOMIC DNA]</scope>
    <source>
        <strain evidence="8 9">Py-F3</strain>
    </source>
</reference>
<dbReference type="InterPro" id="IPR000711">
    <property type="entry name" value="ATPase_OSCP/dsu"/>
</dbReference>
<keyword evidence="6 7" id="KW-0066">ATP synthesis</keyword>
<evidence type="ECO:0000256" key="4">
    <source>
        <dbReference type="ARBA" id="ARBA00023065"/>
    </source>
</evidence>
<keyword evidence="2 7" id="KW-0813">Transport</keyword>
<dbReference type="NCBIfam" id="TIGR01145">
    <property type="entry name" value="ATP_synt_delta"/>
    <property type="match status" value="1"/>
</dbReference>
<keyword evidence="4 7" id="KW-0406">Ion transport</keyword>
<comment type="subcellular location">
    <subcellularLocation>
        <location evidence="7">Cell membrane</location>
        <topology evidence="7">Peripheral membrane protein</topology>
    </subcellularLocation>
    <subcellularLocation>
        <location evidence="1">Membrane</location>
    </subcellularLocation>
</comment>
<evidence type="ECO:0000256" key="2">
    <source>
        <dbReference type="ARBA" id="ARBA00022448"/>
    </source>
</evidence>
<dbReference type="AlphaFoldDB" id="A0A0D8HHI7"/>
<keyword evidence="7" id="KW-0139">CF(1)</keyword>
<dbReference type="GO" id="GO:0046933">
    <property type="term" value="F:proton-transporting ATP synthase activity, rotational mechanism"/>
    <property type="evidence" value="ECO:0007669"/>
    <property type="project" value="UniProtKB-UniRule"/>
</dbReference>
<name>A0A0D8HHI7_9ACTN</name>
<dbReference type="InterPro" id="IPR026015">
    <property type="entry name" value="ATP_synth_OSCP/delta_N_sf"/>
</dbReference>